<proteinExistence type="predicted"/>
<comment type="caution">
    <text evidence="1">The sequence shown here is derived from an EMBL/GenBank/DDBJ whole genome shotgun (WGS) entry which is preliminary data.</text>
</comment>
<evidence type="ECO:0008006" key="3">
    <source>
        <dbReference type="Google" id="ProtNLM"/>
    </source>
</evidence>
<dbReference type="EMBL" id="JADIMI010000088">
    <property type="protein sequence ID" value="MBO8453060.1"/>
    <property type="molecule type" value="Genomic_DNA"/>
</dbReference>
<dbReference type="Gene3D" id="1.25.40.10">
    <property type="entry name" value="Tetratricopeptide repeat domain"/>
    <property type="match status" value="1"/>
</dbReference>
<dbReference type="Proteomes" id="UP000823661">
    <property type="component" value="Unassembled WGS sequence"/>
</dbReference>
<name>A0A9D9HJ19_9BACT</name>
<accession>A0A9D9HJ19</accession>
<dbReference type="InterPro" id="IPR011990">
    <property type="entry name" value="TPR-like_helical_dom_sf"/>
</dbReference>
<protein>
    <recommendedName>
        <fullName evidence="3">Tetratricopeptide repeat protein</fullName>
    </recommendedName>
</protein>
<evidence type="ECO:0000313" key="2">
    <source>
        <dbReference type="Proteomes" id="UP000823661"/>
    </source>
</evidence>
<reference evidence="1" key="1">
    <citation type="submission" date="2020-10" db="EMBL/GenBank/DDBJ databases">
        <authorList>
            <person name="Gilroy R."/>
        </authorList>
    </citation>
    <scope>NUCLEOTIDE SEQUENCE</scope>
    <source>
        <strain evidence="1">B1-20833</strain>
    </source>
</reference>
<dbReference type="SUPFAM" id="SSF48452">
    <property type="entry name" value="TPR-like"/>
    <property type="match status" value="1"/>
</dbReference>
<dbReference type="AlphaFoldDB" id="A0A9D9HJ19"/>
<sequence>DMLVSRLGAAGVGVETVLNGWAEVDPDNRKMLLARYSYYLTKGQKTTVVSRPGRKYLGNEPLFTLKDSSGADVRYFEETVYDDSLFAIALKNIDRAEALYPLDLDISFMKANALISYEKESPDMALVCLNEIIDRYYGDRTAGWRFDGGPADDEFFTGAVQEYCYLFFNIASPVSYRAFWQLSEKMSGLEPASTVFLSNIGSYFFVVEDNPKTALKYYRKVLKIDPEDYTAAKNCVLLCRRNDDIKGELRYLPSLIASTPDETERISAQARLDVLKKGKRK</sequence>
<gene>
    <name evidence="1" type="ORF">IAC06_09310</name>
</gene>
<organism evidence="1 2">
    <name type="scientific">Candidatus Cryptobacteroides intestinavium</name>
    <dbReference type="NCBI Taxonomy" id="2840766"/>
    <lineage>
        <taxon>Bacteria</taxon>
        <taxon>Pseudomonadati</taxon>
        <taxon>Bacteroidota</taxon>
        <taxon>Bacteroidia</taxon>
        <taxon>Bacteroidales</taxon>
        <taxon>Candidatus Cryptobacteroides</taxon>
    </lineage>
</organism>
<reference evidence="1" key="2">
    <citation type="journal article" date="2021" name="PeerJ">
        <title>Extensive microbial diversity within the chicken gut microbiome revealed by metagenomics and culture.</title>
        <authorList>
            <person name="Gilroy R."/>
            <person name="Ravi A."/>
            <person name="Getino M."/>
            <person name="Pursley I."/>
            <person name="Horton D.L."/>
            <person name="Alikhan N.F."/>
            <person name="Baker D."/>
            <person name="Gharbi K."/>
            <person name="Hall N."/>
            <person name="Watson M."/>
            <person name="Adriaenssens E.M."/>
            <person name="Foster-Nyarko E."/>
            <person name="Jarju S."/>
            <person name="Secka A."/>
            <person name="Antonio M."/>
            <person name="Oren A."/>
            <person name="Chaudhuri R.R."/>
            <person name="La Ragione R."/>
            <person name="Hildebrand F."/>
            <person name="Pallen M.J."/>
        </authorList>
    </citation>
    <scope>NUCLEOTIDE SEQUENCE</scope>
    <source>
        <strain evidence="1">B1-20833</strain>
    </source>
</reference>
<evidence type="ECO:0000313" key="1">
    <source>
        <dbReference type="EMBL" id="MBO8453060.1"/>
    </source>
</evidence>
<feature type="non-terminal residue" evidence="1">
    <location>
        <position position="1"/>
    </location>
</feature>